<dbReference type="SFLD" id="SFLDF00027">
    <property type="entry name" value="p-type_atpase"/>
    <property type="match status" value="1"/>
</dbReference>
<dbReference type="InterPro" id="IPR023299">
    <property type="entry name" value="ATPase_P-typ_cyto_dom_N"/>
</dbReference>
<evidence type="ECO:0000256" key="7">
    <source>
        <dbReference type="ARBA" id="ARBA00022989"/>
    </source>
</evidence>
<dbReference type="Pfam" id="PF00690">
    <property type="entry name" value="Cation_ATPase_N"/>
    <property type="match status" value="1"/>
</dbReference>
<dbReference type="Pfam" id="PF00689">
    <property type="entry name" value="Cation_ATPase_C"/>
    <property type="match status" value="1"/>
</dbReference>
<evidence type="ECO:0000256" key="4">
    <source>
        <dbReference type="ARBA" id="ARBA00022741"/>
    </source>
</evidence>
<evidence type="ECO:0000313" key="13">
    <source>
        <dbReference type="Proteomes" id="UP000541969"/>
    </source>
</evidence>
<evidence type="ECO:0000256" key="2">
    <source>
        <dbReference type="ARBA" id="ARBA00005675"/>
    </source>
</evidence>
<dbReference type="NCBIfam" id="TIGR01494">
    <property type="entry name" value="ATPase_P-type"/>
    <property type="match status" value="2"/>
</dbReference>
<dbReference type="Pfam" id="PF00122">
    <property type="entry name" value="E1-E2_ATPase"/>
    <property type="match status" value="1"/>
</dbReference>
<dbReference type="Gene3D" id="1.20.1110.10">
    <property type="entry name" value="Calcium-transporting ATPase, transmembrane domain"/>
    <property type="match status" value="1"/>
</dbReference>
<feature type="transmembrane region" description="Helical" evidence="10">
    <location>
        <begin position="881"/>
        <end position="899"/>
    </location>
</feature>
<dbReference type="PANTHER" id="PTHR43294">
    <property type="entry name" value="SODIUM/POTASSIUM-TRANSPORTING ATPASE SUBUNIT ALPHA"/>
    <property type="match status" value="1"/>
</dbReference>
<evidence type="ECO:0000256" key="5">
    <source>
        <dbReference type="ARBA" id="ARBA00022840"/>
    </source>
</evidence>
<keyword evidence="13" id="KW-1185">Reference proteome</keyword>
<evidence type="ECO:0000256" key="9">
    <source>
        <dbReference type="ARBA" id="ARBA00049360"/>
    </source>
</evidence>
<dbReference type="Pfam" id="PF13246">
    <property type="entry name" value="Cation_ATPase"/>
    <property type="match status" value="1"/>
</dbReference>
<feature type="transmembrane region" description="Helical" evidence="10">
    <location>
        <begin position="700"/>
        <end position="721"/>
    </location>
</feature>
<feature type="transmembrane region" description="Helical" evidence="10">
    <location>
        <begin position="844"/>
        <end position="861"/>
    </location>
</feature>
<dbReference type="InterPro" id="IPR023214">
    <property type="entry name" value="HAD_sf"/>
</dbReference>
<keyword evidence="4" id="KW-0547">Nucleotide-binding</keyword>
<keyword evidence="6" id="KW-1278">Translocase</keyword>
<feature type="domain" description="Cation-transporting P-type ATPase N-terminal" evidence="11">
    <location>
        <begin position="17"/>
        <end position="91"/>
    </location>
</feature>
<dbReference type="InterPro" id="IPR001757">
    <property type="entry name" value="P_typ_ATPase"/>
</dbReference>
<dbReference type="PRINTS" id="PR00120">
    <property type="entry name" value="HATPASE"/>
</dbReference>
<dbReference type="InterPro" id="IPR050510">
    <property type="entry name" value="Cation_transp_ATPase_P-type"/>
</dbReference>
<accession>A0A853CMT7</accession>
<evidence type="ECO:0000259" key="11">
    <source>
        <dbReference type="SMART" id="SM00831"/>
    </source>
</evidence>
<comment type="caution">
    <text evidence="12">The sequence shown here is derived from an EMBL/GenBank/DDBJ whole genome shotgun (WGS) entry which is preliminary data.</text>
</comment>
<comment type="similarity">
    <text evidence="2">Belongs to the cation transport ATPase (P-type) (TC 3.A.3) family. Type IIA subfamily.</text>
</comment>
<feature type="transmembrane region" description="Helical" evidence="10">
    <location>
        <begin position="806"/>
        <end position="824"/>
    </location>
</feature>
<dbReference type="InterPro" id="IPR023298">
    <property type="entry name" value="ATPase_P-typ_TM_dom_sf"/>
</dbReference>
<dbReference type="Proteomes" id="UP000541969">
    <property type="component" value="Unassembled WGS sequence"/>
</dbReference>
<dbReference type="RefSeq" id="WP_179719495.1">
    <property type="nucleotide sequence ID" value="NZ_JACBZT010000001.1"/>
</dbReference>
<protein>
    <submittedName>
        <fullName evidence="12">Ca2+-transporting ATPase</fullName>
    </submittedName>
</protein>
<feature type="transmembrane region" description="Helical" evidence="10">
    <location>
        <begin position="771"/>
        <end position="794"/>
    </location>
</feature>
<dbReference type="InterPro" id="IPR004014">
    <property type="entry name" value="ATPase_P-typ_cation-transptr_N"/>
</dbReference>
<evidence type="ECO:0000256" key="6">
    <source>
        <dbReference type="ARBA" id="ARBA00022967"/>
    </source>
</evidence>
<comment type="catalytic activity">
    <reaction evidence="9">
        <text>ATP + H2O = ADP + phosphate + H(+)</text>
        <dbReference type="Rhea" id="RHEA:13065"/>
        <dbReference type="ChEBI" id="CHEBI:15377"/>
        <dbReference type="ChEBI" id="CHEBI:15378"/>
        <dbReference type="ChEBI" id="CHEBI:30616"/>
        <dbReference type="ChEBI" id="CHEBI:43474"/>
        <dbReference type="ChEBI" id="CHEBI:456216"/>
    </reaction>
</comment>
<dbReference type="InterPro" id="IPR018303">
    <property type="entry name" value="ATPase_P-typ_P_site"/>
</dbReference>
<reference evidence="12 13" key="1">
    <citation type="submission" date="2020-07" db="EMBL/GenBank/DDBJ databases">
        <title>Sequencing the genomes of 1000 actinobacteria strains.</title>
        <authorList>
            <person name="Klenk H.-P."/>
        </authorList>
    </citation>
    <scope>NUCLEOTIDE SEQUENCE [LARGE SCALE GENOMIC DNA]</scope>
    <source>
        <strain evidence="12 13">DSM 104001</strain>
    </source>
</reference>
<dbReference type="GO" id="GO:0030007">
    <property type="term" value="P:intracellular potassium ion homeostasis"/>
    <property type="evidence" value="ECO:0007669"/>
    <property type="project" value="TreeGrafter"/>
</dbReference>
<organism evidence="12 13">
    <name type="scientific">Petropleomorpha daqingensis</name>
    <dbReference type="NCBI Taxonomy" id="2026353"/>
    <lineage>
        <taxon>Bacteria</taxon>
        <taxon>Bacillati</taxon>
        <taxon>Actinomycetota</taxon>
        <taxon>Actinomycetes</taxon>
        <taxon>Geodermatophilales</taxon>
        <taxon>Geodermatophilaceae</taxon>
        <taxon>Petropleomorpha</taxon>
    </lineage>
</organism>
<dbReference type="SUPFAM" id="SSF81665">
    <property type="entry name" value="Calcium ATPase, transmembrane domain M"/>
    <property type="match status" value="1"/>
</dbReference>
<keyword evidence="5" id="KW-0067">ATP-binding</keyword>
<evidence type="ECO:0000256" key="10">
    <source>
        <dbReference type="SAM" id="Phobius"/>
    </source>
</evidence>
<dbReference type="GO" id="GO:0006883">
    <property type="term" value="P:intracellular sodium ion homeostasis"/>
    <property type="evidence" value="ECO:0007669"/>
    <property type="project" value="TreeGrafter"/>
</dbReference>
<dbReference type="GO" id="GO:0016887">
    <property type="term" value="F:ATP hydrolysis activity"/>
    <property type="evidence" value="ECO:0007669"/>
    <property type="project" value="InterPro"/>
</dbReference>
<keyword evidence="8 10" id="KW-0472">Membrane</keyword>
<dbReference type="PANTHER" id="PTHR43294:SF20">
    <property type="entry name" value="P-TYPE ATPASE"/>
    <property type="match status" value="1"/>
</dbReference>
<keyword evidence="3 10" id="KW-0812">Transmembrane</keyword>
<feature type="transmembrane region" description="Helical" evidence="10">
    <location>
        <begin position="733"/>
        <end position="751"/>
    </location>
</feature>
<dbReference type="Gene3D" id="3.40.50.1000">
    <property type="entry name" value="HAD superfamily/HAD-like"/>
    <property type="match status" value="1"/>
</dbReference>
<dbReference type="SFLD" id="SFLDS00003">
    <property type="entry name" value="Haloacid_Dehalogenase"/>
    <property type="match status" value="1"/>
</dbReference>
<feature type="transmembrane region" description="Helical" evidence="10">
    <location>
        <begin position="256"/>
        <end position="275"/>
    </location>
</feature>
<dbReference type="SFLD" id="SFLDG00002">
    <property type="entry name" value="C1.7:_P-type_atpase_like"/>
    <property type="match status" value="1"/>
</dbReference>
<dbReference type="Gene3D" id="2.70.150.10">
    <property type="entry name" value="Calcium-transporting ATPase, cytoplasmic transduction domain A"/>
    <property type="match status" value="1"/>
</dbReference>
<dbReference type="SMART" id="SM00831">
    <property type="entry name" value="Cation_ATPase_N"/>
    <property type="match status" value="1"/>
</dbReference>
<evidence type="ECO:0000256" key="3">
    <source>
        <dbReference type="ARBA" id="ARBA00022692"/>
    </source>
</evidence>
<dbReference type="InterPro" id="IPR006068">
    <property type="entry name" value="ATPase_P-typ_cation-transptr_C"/>
</dbReference>
<dbReference type="InterPro" id="IPR008250">
    <property type="entry name" value="ATPase_P-typ_transduc_dom_A_sf"/>
</dbReference>
<dbReference type="InterPro" id="IPR036412">
    <property type="entry name" value="HAD-like_sf"/>
</dbReference>
<gene>
    <name evidence="12" type="ORF">GGQ55_003836</name>
</gene>
<dbReference type="GO" id="GO:0036376">
    <property type="term" value="P:sodium ion export across plasma membrane"/>
    <property type="evidence" value="ECO:0007669"/>
    <property type="project" value="TreeGrafter"/>
</dbReference>
<dbReference type="SUPFAM" id="SSF81660">
    <property type="entry name" value="Metal cation-transporting ATPase, ATP-binding domain N"/>
    <property type="match status" value="1"/>
</dbReference>
<dbReference type="SUPFAM" id="SSF56784">
    <property type="entry name" value="HAD-like"/>
    <property type="match status" value="1"/>
</dbReference>
<dbReference type="EMBL" id="JACBZT010000001">
    <property type="protein sequence ID" value="NYJ07558.1"/>
    <property type="molecule type" value="Genomic_DNA"/>
</dbReference>
<dbReference type="GO" id="GO:0005391">
    <property type="term" value="F:P-type sodium:potassium-exchanging transporter activity"/>
    <property type="evidence" value="ECO:0007669"/>
    <property type="project" value="TreeGrafter"/>
</dbReference>
<proteinExistence type="inferred from homology"/>
<dbReference type="GO" id="GO:0005524">
    <property type="term" value="F:ATP binding"/>
    <property type="evidence" value="ECO:0007669"/>
    <property type="project" value="UniProtKB-KW"/>
</dbReference>
<dbReference type="AlphaFoldDB" id="A0A853CMT7"/>
<name>A0A853CMT7_9ACTN</name>
<keyword evidence="7 10" id="KW-1133">Transmembrane helix</keyword>
<dbReference type="Gene3D" id="3.40.1110.10">
    <property type="entry name" value="Calcium-transporting ATPase, cytoplasmic domain N"/>
    <property type="match status" value="1"/>
</dbReference>
<comment type="subcellular location">
    <subcellularLocation>
        <location evidence="1">Cell membrane</location>
        <topology evidence="1">Multi-pass membrane protein</topology>
    </subcellularLocation>
</comment>
<dbReference type="Pfam" id="PF08282">
    <property type="entry name" value="Hydrolase_3"/>
    <property type="match status" value="1"/>
</dbReference>
<dbReference type="GO" id="GO:1902600">
    <property type="term" value="P:proton transmembrane transport"/>
    <property type="evidence" value="ECO:0007669"/>
    <property type="project" value="TreeGrafter"/>
</dbReference>
<sequence>MTAQADTQQIRVAGGAAWYARPPEEVAATLGVDPAVGLPATTAAQRLRDNGPNALPEEKSKPGWLRFLEQYRSYMQIILVAAAVVSLVIKEWSTAVILVALTVLNAVVGLRQEGKAESAMNALKSMMKATARVRRDGAESQIPAEQVVVGDVVLIAAGDEVPADGRIITASALQIDESALTGESVPAAKGAETLSGDDLGPGDQTNVAFMNTPVTHGSGTVIVTATGADTEVGKISGMLAATAREQSPLDRELDRLTLWIAAAAGLTMIVMFVLGRARGEAWDALFVSAVALAIAAIPEALPTVAQTILSLGAVDLAKQHAIAKDLPSVETLGFTSAINSDKTGTLTMNQMTAVEVVGTTDRYAISGTGYELDGQVQHAAGSSAGIEGAILPYLVANDAKLVEGKVVGDPTEGALLVLGHKAGLDIEGTRDRLPRLATLPFDPGYKLMASFNSTTDASGAPVVRLFVKGAAPAVMGRAASALSGSASVPWDEHLDARATTEMERMEGEGQRVMAAATRDLDPASFDPAGDLLGYVTDLQMVSLVGMVDPPRAESAAAVASAQAAHIRVRMVTGDDVTTGAAIAKQVGIPGEAILGADFAALPEAERLARIDDIGVVGRVAPEHKVLLADTLKKKGDVVAMTGDGVNDAPAIKAADIGIAMGSGTEVAKNAGKMILSDDNFATIVFAVEQGRKIYDNLSKYIRFVLVLLVVFVLTFLGASLFNIAAGEPFTSPQVLWIHFFVNAPFGFALGFDRESPGLMARTPRRRGEPVLTRSVVLTVGLTGLAITVGLLSLIQLGSRTFDSVQVGQSIAFTSFALCLIVAAVQCRSETETALTTQTFDSKQLNWAIFGEFVLAVLTTQMDVFNRLLGTVPLTAQQFGWALVPALALLVLWELGKLIARRRSHR</sequence>
<feature type="transmembrane region" description="Helical" evidence="10">
    <location>
        <begin position="281"/>
        <end position="301"/>
    </location>
</feature>
<dbReference type="GO" id="GO:0005886">
    <property type="term" value="C:plasma membrane"/>
    <property type="evidence" value="ECO:0007669"/>
    <property type="project" value="UniProtKB-SubCell"/>
</dbReference>
<dbReference type="SUPFAM" id="SSF81653">
    <property type="entry name" value="Calcium ATPase, transduction domain A"/>
    <property type="match status" value="1"/>
</dbReference>
<dbReference type="PROSITE" id="PS00154">
    <property type="entry name" value="ATPASE_E1_E2"/>
    <property type="match status" value="1"/>
</dbReference>
<dbReference type="GO" id="GO:1990573">
    <property type="term" value="P:potassium ion import across plasma membrane"/>
    <property type="evidence" value="ECO:0007669"/>
    <property type="project" value="TreeGrafter"/>
</dbReference>
<evidence type="ECO:0000313" key="12">
    <source>
        <dbReference type="EMBL" id="NYJ07558.1"/>
    </source>
</evidence>
<dbReference type="InterPro" id="IPR059000">
    <property type="entry name" value="ATPase_P-type_domA"/>
</dbReference>
<dbReference type="InterPro" id="IPR044492">
    <property type="entry name" value="P_typ_ATPase_HD_dom"/>
</dbReference>
<evidence type="ECO:0000256" key="8">
    <source>
        <dbReference type="ARBA" id="ARBA00023136"/>
    </source>
</evidence>
<evidence type="ECO:0000256" key="1">
    <source>
        <dbReference type="ARBA" id="ARBA00004651"/>
    </source>
</evidence>
<dbReference type="PRINTS" id="PR00119">
    <property type="entry name" value="CATATPASE"/>
</dbReference>